<accession>A0A8S5LPJ1</accession>
<evidence type="ECO:0000256" key="1">
    <source>
        <dbReference type="SAM" id="MobiDB-lite"/>
    </source>
</evidence>
<sequence length="526" mass="59220">MANYNEYDPYSYKQILQDRQAFRQAGGTRSNDFNMADTPGLQFYRILFHFYSQATSDLLSGYGLLHPTWEVPGMEQTENLWQYSTAWSYLTMNGETERADYLKNFICLLSNINTFSPWYWKGIKGLDAVVAKRQAGGEFKFGERAKITLECLPDAVDNRIRTLIDLYRSAVWSWRTKREIVPANLRKFDMTICLMQAPIRGIHTPKENGVQLTDVFGAATKWINFESEDYASSNPVGAHESAHHISTYKVFELHGCEFDYTMGSEAYGSLETDGFQPEYTIPIWVDDVVEYSYNEFAPQIGEYGDMVAIDANEYTYKSDATPQQALGNTTDTAVLGQQGAKNDQYNEAVRKYNSSKAGSKRRDRLRKKMEDLSKDKGSTGFDFPSSDADLSARIDFNQKASLLGQGLSFLTTKISNKASKIVLGNLFGFSINRTVEAVQDLARGNVSSTIARFIESRAETKAYSGLKNENPHKKLTGLNKGDQKPYAPQNNPASGSIYEKADDIISKERTIQLGNLFQGNTIINNL</sequence>
<feature type="compositionally biased region" description="Basic and acidic residues" evidence="1">
    <location>
        <begin position="368"/>
        <end position="377"/>
    </location>
</feature>
<organism evidence="2">
    <name type="scientific">Myoviridae sp. ct0f722</name>
    <dbReference type="NCBI Taxonomy" id="2827599"/>
    <lineage>
        <taxon>Viruses</taxon>
        <taxon>Duplodnaviria</taxon>
        <taxon>Heunggongvirae</taxon>
        <taxon>Uroviricota</taxon>
        <taxon>Caudoviricetes</taxon>
    </lineage>
</organism>
<name>A0A8S5LPJ1_9CAUD</name>
<protein>
    <submittedName>
        <fullName evidence="2">Uncharacterized protein</fullName>
    </submittedName>
</protein>
<feature type="region of interest" description="Disordered" evidence="1">
    <location>
        <begin position="466"/>
        <end position="495"/>
    </location>
</feature>
<proteinExistence type="predicted"/>
<reference evidence="2" key="1">
    <citation type="journal article" date="2021" name="Proc. Natl. Acad. Sci. U.S.A.">
        <title>A Catalog of Tens of Thousands of Viruses from Human Metagenomes Reveals Hidden Associations with Chronic Diseases.</title>
        <authorList>
            <person name="Tisza M.J."/>
            <person name="Buck C.B."/>
        </authorList>
    </citation>
    <scope>NUCLEOTIDE SEQUENCE</scope>
    <source>
        <strain evidence="2">Ct0f722</strain>
    </source>
</reference>
<feature type="region of interest" description="Disordered" evidence="1">
    <location>
        <begin position="351"/>
        <end position="380"/>
    </location>
</feature>
<evidence type="ECO:0000313" key="2">
    <source>
        <dbReference type="EMBL" id="DAD71965.1"/>
    </source>
</evidence>
<dbReference type="EMBL" id="BK015890">
    <property type="protein sequence ID" value="DAD71965.1"/>
    <property type="molecule type" value="Genomic_DNA"/>
</dbReference>
<feature type="compositionally biased region" description="Basic residues" evidence="1">
    <location>
        <begin position="358"/>
        <end position="367"/>
    </location>
</feature>